<reference evidence="3 4" key="1">
    <citation type="submission" date="2024-11" db="EMBL/GenBank/DDBJ databases">
        <authorList>
            <person name="Heng Y.C."/>
            <person name="Lim A.C.H."/>
            <person name="Lee J.K.Y."/>
            <person name="Kittelmann S."/>
        </authorList>
    </citation>
    <scope>NUCLEOTIDE SEQUENCE [LARGE SCALE GENOMIC DNA]</scope>
    <source>
        <strain evidence="3 4">WILCCON 0269</strain>
    </source>
</reference>
<feature type="signal peptide" evidence="2">
    <location>
        <begin position="1"/>
        <end position="30"/>
    </location>
</feature>
<comment type="caution">
    <text evidence="3">The sequence shown here is derived from an EMBL/GenBank/DDBJ whole genome shotgun (WGS) entry which is preliminary data.</text>
</comment>
<sequence length="213" mass="22303">MIKLKYKLISAAMLAAPLLVNTGIATTVHACANTQPISYSQTCYSFDSLEAKLNALVAEGVISKAQETSILDQYYYGRIGSRANLDAELDALISSGVIPHGKKAPILNAFAGWGSNWYIAVPNSGGHSTSAPLPNGINHNTPLLNGISHSTPQPNAIGQPSGINHNTGAQPSEINHNGGNLNKNTSKPSGSKANVQAPSGVNQNTPQHSKTNR</sequence>
<dbReference type="EMBL" id="JBJHZX010000048">
    <property type="protein sequence ID" value="MFL0198124.1"/>
    <property type="molecule type" value="Genomic_DNA"/>
</dbReference>
<keyword evidence="2" id="KW-0732">Signal</keyword>
<dbReference type="RefSeq" id="WP_406794232.1">
    <property type="nucleotide sequence ID" value="NZ_JBJHZX010000048.1"/>
</dbReference>
<evidence type="ECO:0000313" key="4">
    <source>
        <dbReference type="Proteomes" id="UP001623660"/>
    </source>
</evidence>
<feature type="region of interest" description="Disordered" evidence="1">
    <location>
        <begin position="130"/>
        <end position="213"/>
    </location>
</feature>
<feature type="chain" id="PRO_5045970650" evidence="2">
    <location>
        <begin position="31"/>
        <end position="213"/>
    </location>
</feature>
<gene>
    <name evidence="3" type="ORF">ACJDU8_21530</name>
</gene>
<organism evidence="3 4">
    <name type="scientific">Candidatus Clostridium eludens</name>
    <dbReference type="NCBI Taxonomy" id="3381663"/>
    <lineage>
        <taxon>Bacteria</taxon>
        <taxon>Bacillati</taxon>
        <taxon>Bacillota</taxon>
        <taxon>Clostridia</taxon>
        <taxon>Eubacteriales</taxon>
        <taxon>Clostridiaceae</taxon>
        <taxon>Clostridium</taxon>
    </lineage>
</organism>
<accession>A0ABW8SPW6</accession>
<keyword evidence="4" id="KW-1185">Reference proteome</keyword>
<evidence type="ECO:0000256" key="2">
    <source>
        <dbReference type="SAM" id="SignalP"/>
    </source>
</evidence>
<proteinExistence type="predicted"/>
<name>A0ABW8SPW6_9CLOT</name>
<evidence type="ECO:0000313" key="3">
    <source>
        <dbReference type="EMBL" id="MFL0198124.1"/>
    </source>
</evidence>
<protein>
    <submittedName>
        <fullName evidence="3">Uncharacterized protein</fullName>
    </submittedName>
</protein>
<evidence type="ECO:0000256" key="1">
    <source>
        <dbReference type="SAM" id="MobiDB-lite"/>
    </source>
</evidence>
<dbReference type="Proteomes" id="UP001623660">
    <property type="component" value="Unassembled WGS sequence"/>
</dbReference>